<organism evidence="1">
    <name type="scientific">Cacopsylla melanoneura</name>
    <dbReference type="NCBI Taxonomy" id="428564"/>
    <lineage>
        <taxon>Eukaryota</taxon>
        <taxon>Metazoa</taxon>
        <taxon>Ecdysozoa</taxon>
        <taxon>Arthropoda</taxon>
        <taxon>Hexapoda</taxon>
        <taxon>Insecta</taxon>
        <taxon>Pterygota</taxon>
        <taxon>Neoptera</taxon>
        <taxon>Paraneoptera</taxon>
        <taxon>Hemiptera</taxon>
        <taxon>Sternorrhyncha</taxon>
        <taxon>Psylloidea</taxon>
        <taxon>Psyllidae</taxon>
        <taxon>Psyllinae</taxon>
        <taxon>Cacopsylla</taxon>
    </lineage>
</organism>
<evidence type="ECO:0000313" key="1">
    <source>
        <dbReference type="EMBL" id="CAG6716143.1"/>
    </source>
</evidence>
<sequence length="122" mass="13162">MIRARVLPSPDTLLPPVSQGSCISAMSMSQAWKSLQKAADAALQCWRLICITLSIGIGSPVTRDPDGDQFEPKTNFVALVSDHLQALVIKGNDKSRSLGVILNTDDSNIISVQFWVLIPQSG</sequence>
<protein>
    <submittedName>
        <fullName evidence="1">Uncharacterized protein</fullName>
    </submittedName>
</protein>
<name>A0A8D8Y0E4_9HEMI</name>
<dbReference type="EMBL" id="HBUF01354001">
    <property type="protein sequence ID" value="CAG6716143.1"/>
    <property type="molecule type" value="Transcribed_RNA"/>
</dbReference>
<accession>A0A8D8Y0E4</accession>
<dbReference type="AlphaFoldDB" id="A0A8D8Y0E4"/>
<proteinExistence type="predicted"/>
<reference evidence="1" key="1">
    <citation type="submission" date="2021-05" db="EMBL/GenBank/DDBJ databases">
        <authorList>
            <person name="Alioto T."/>
            <person name="Alioto T."/>
            <person name="Gomez Garrido J."/>
        </authorList>
    </citation>
    <scope>NUCLEOTIDE SEQUENCE</scope>
</reference>